<keyword evidence="4" id="KW-0233">DNA recombination</keyword>
<dbReference type="Pfam" id="PF13610">
    <property type="entry name" value="DDE_Tnp_IS240"/>
    <property type="match status" value="1"/>
</dbReference>
<evidence type="ECO:0000256" key="4">
    <source>
        <dbReference type="ARBA" id="ARBA00023172"/>
    </source>
</evidence>
<dbReference type="InterPro" id="IPR047930">
    <property type="entry name" value="Transpos_IS6"/>
</dbReference>
<protein>
    <submittedName>
        <fullName evidence="6">IS6 family transposase</fullName>
    </submittedName>
</protein>
<dbReference type="InterPro" id="IPR001584">
    <property type="entry name" value="Integrase_cat-core"/>
</dbReference>
<evidence type="ECO:0000259" key="5">
    <source>
        <dbReference type="PROSITE" id="PS50994"/>
    </source>
</evidence>
<dbReference type="InterPro" id="IPR032874">
    <property type="entry name" value="DDE_dom"/>
</dbReference>
<evidence type="ECO:0000256" key="3">
    <source>
        <dbReference type="ARBA" id="ARBA00023125"/>
    </source>
</evidence>
<organism evidence="6 7">
    <name type="scientific">Parendozoicomonas callyspongiae</name>
    <dbReference type="NCBI Taxonomy" id="2942213"/>
    <lineage>
        <taxon>Bacteria</taxon>
        <taxon>Pseudomonadati</taxon>
        <taxon>Pseudomonadota</taxon>
        <taxon>Gammaproteobacteria</taxon>
        <taxon>Oceanospirillales</taxon>
        <taxon>Endozoicomonadaceae</taxon>
        <taxon>Parendozoicomonas</taxon>
    </lineage>
</organism>
<dbReference type="Proteomes" id="UP001203338">
    <property type="component" value="Unassembled WGS sequence"/>
</dbReference>
<dbReference type="SUPFAM" id="SSF53098">
    <property type="entry name" value="Ribonuclease H-like"/>
    <property type="match status" value="1"/>
</dbReference>
<dbReference type="Gene3D" id="3.30.420.10">
    <property type="entry name" value="Ribonuclease H-like superfamily/Ribonuclease H"/>
    <property type="match status" value="1"/>
</dbReference>
<gene>
    <name evidence="6" type="ORF">M3P05_12535</name>
</gene>
<comment type="caution">
    <text evidence="6">The sequence shown here is derived from an EMBL/GenBank/DDBJ whole genome shotgun (WGS) entry which is preliminary data.</text>
</comment>
<evidence type="ECO:0000256" key="2">
    <source>
        <dbReference type="ARBA" id="ARBA00022578"/>
    </source>
</evidence>
<keyword evidence="7" id="KW-1185">Reference proteome</keyword>
<dbReference type="EMBL" id="JAMFLX010000016">
    <property type="protein sequence ID" value="MCL6270751.1"/>
    <property type="molecule type" value="Genomic_DNA"/>
</dbReference>
<dbReference type="PROSITE" id="PS50994">
    <property type="entry name" value="INTEGRASE"/>
    <property type="match status" value="1"/>
</dbReference>
<evidence type="ECO:0000313" key="7">
    <source>
        <dbReference type="Proteomes" id="UP001203338"/>
    </source>
</evidence>
<evidence type="ECO:0000256" key="1">
    <source>
        <dbReference type="ARBA" id="ARBA00002286"/>
    </source>
</evidence>
<feature type="domain" description="Integrase catalytic" evidence="5">
    <location>
        <begin position="68"/>
        <end position="222"/>
    </location>
</feature>
<dbReference type="InterPro" id="IPR036397">
    <property type="entry name" value="RNaseH_sf"/>
</dbReference>
<dbReference type="PANTHER" id="PTHR35528:SF3">
    <property type="entry name" value="BLL1675 PROTEIN"/>
    <property type="match status" value="1"/>
</dbReference>
<evidence type="ECO:0000313" key="6">
    <source>
        <dbReference type="EMBL" id="MCL6270751.1"/>
    </source>
</evidence>
<accession>A0ABT0PHN3</accession>
<proteinExistence type="predicted"/>
<name>A0ABT0PHN3_9GAMM</name>
<dbReference type="NCBIfam" id="NF033587">
    <property type="entry name" value="transpos_IS6"/>
    <property type="match status" value="1"/>
</dbReference>
<dbReference type="RefSeq" id="WP_249700098.1">
    <property type="nucleotide sequence ID" value="NZ_JAMFLX010000016.1"/>
</dbReference>
<dbReference type="PANTHER" id="PTHR35528">
    <property type="entry name" value="BLL1675 PROTEIN"/>
    <property type="match status" value="1"/>
</dbReference>
<dbReference type="InterPro" id="IPR052183">
    <property type="entry name" value="IS_Transposase"/>
</dbReference>
<keyword evidence="2" id="KW-0815">Transposition</keyword>
<keyword evidence="3" id="KW-0238">DNA-binding</keyword>
<comment type="function">
    <text evidence="1">Involved in the transposition of the insertion sequence.</text>
</comment>
<reference evidence="6 7" key="1">
    <citation type="submission" date="2022-05" db="EMBL/GenBank/DDBJ databases">
        <authorList>
            <person name="Park J.-S."/>
        </authorList>
    </citation>
    <scope>NUCLEOTIDE SEQUENCE [LARGE SCALE GENOMIC DNA]</scope>
    <source>
        <strain evidence="6 7">2012CJ34-2</strain>
    </source>
</reference>
<sequence>MFRASTDKVFRPPFPTEIILQTVRWYVSYPLSYRMIEELLTERGVPVDHSTINRWVVGICTKLEARHRKSKPSVGNSWRMDETYIKVKGQDHYLYRAVDKEGNTIDFLLTKKRDTKAAKAFFRKAIRQNGPPGKVAIDKSGANNYALVSINTKLKDNDPKIIIYQSNYLNNIVEQDHRFVKRLTRPMMQFKNFKTAKATLAGIELSHMLRKGQYPDSESITP</sequence>
<dbReference type="InterPro" id="IPR012337">
    <property type="entry name" value="RNaseH-like_sf"/>
</dbReference>